<dbReference type="Proteomes" id="UP001216510">
    <property type="component" value="Chromosome"/>
</dbReference>
<protein>
    <submittedName>
        <fullName evidence="4">MerR family transcriptional regulator</fullName>
    </submittedName>
</protein>
<dbReference type="RefSeq" id="WP_277415857.1">
    <property type="nucleotide sequence ID" value="NZ_CP119083.1"/>
</dbReference>
<dbReference type="InterPro" id="IPR000551">
    <property type="entry name" value="MerR-type_HTH_dom"/>
</dbReference>
<dbReference type="Pfam" id="PF07739">
    <property type="entry name" value="TipAS"/>
    <property type="match status" value="1"/>
</dbReference>
<keyword evidence="2" id="KW-0175">Coiled coil</keyword>
<evidence type="ECO:0000313" key="5">
    <source>
        <dbReference type="Proteomes" id="UP001216510"/>
    </source>
</evidence>
<proteinExistence type="predicted"/>
<evidence type="ECO:0000256" key="1">
    <source>
        <dbReference type="ARBA" id="ARBA00023125"/>
    </source>
</evidence>
<name>A0ABY8BBQ7_9BURK</name>
<dbReference type="CDD" id="cd04788">
    <property type="entry name" value="HTH_NolA-AlbR"/>
    <property type="match status" value="1"/>
</dbReference>
<dbReference type="InterPro" id="IPR047057">
    <property type="entry name" value="MerR_fam"/>
</dbReference>
<sequence length="341" mass="38123">MKGDAMLKIGQLARRAGLTVRTLHHYDDIGLLSPSARSDAGYRLYSRDDVARLHQIQALRQFGMPLADIGTLLAGAGISSATIIDRQLSALERQIGEAERMRQQLLSMRDQLATGKSPDLASWLTTLEHMTMYEKYFSQDELAKMALYHDDAVKTEWRQLVDDVAALMQTGAAPDNPAAKTLALRWMTMLDRDTAGDASILARLNIMHAQEPAIQQSSGITPAMRDFIAHAMGEIKLDTWASYLTPDELAQMRHHHATRAHEWPPLIEAVSRQMGQTPAPDNVEAKLLAGQWMALFHDMVGNNPDTLPRFRRAIESEPLLRVGRGMTDEMLAWLRAALHRT</sequence>
<feature type="domain" description="HTH merR-type" evidence="3">
    <location>
        <begin position="6"/>
        <end position="75"/>
    </location>
</feature>
<dbReference type="PRINTS" id="PR00040">
    <property type="entry name" value="HTHMERR"/>
</dbReference>
<dbReference type="EMBL" id="CP119083">
    <property type="protein sequence ID" value="WEF33146.1"/>
    <property type="molecule type" value="Genomic_DNA"/>
</dbReference>
<evidence type="ECO:0000259" key="3">
    <source>
        <dbReference type="PROSITE" id="PS50937"/>
    </source>
</evidence>
<keyword evidence="1" id="KW-0238">DNA-binding</keyword>
<keyword evidence="5" id="KW-1185">Reference proteome</keyword>
<dbReference type="PANTHER" id="PTHR30204:SF90">
    <property type="entry name" value="HTH-TYPE TRANSCRIPTIONAL ACTIVATOR MTA"/>
    <property type="match status" value="1"/>
</dbReference>
<dbReference type="PROSITE" id="PS50937">
    <property type="entry name" value="HTH_MERR_2"/>
    <property type="match status" value="1"/>
</dbReference>
<accession>A0ABY8BBQ7</accession>
<dbReference type="InterPro" id="IPR009061">
    <property type="entry name" value="DNA-bd_dom_put_sf"/>
</dbReference>
<evidence type="ECO:0000313" key="4">
    <source>
        <dbReference type="EMBL" id="WEF33146.1"/>
    </source>
</evidence>
<dbReference type="PROSITE" id="PS00552">
    <property type="entry name" value="HTH_MERR_1"/>
    <property type="match status" value="1"/>
</dbReference>
<dbReference type="PANTHER" id="PTHR30204">
    <property type="entry name" value="REDOX-CYCLING DRUG-SENSING TRANSCRIPTIONAL ACTIVATOR SOXR"/>
    <property type="match status" value="1"/>
</dbReference>
<dbReference type="SMART" id="SM00422">
    <property type="entry name" value="HTH_MERR"/>
    <property type="match status" value="1"/>
</dbReference>
<reference evidence="4 5" key="1">
    <citation type="submission" date="2023-02" db="EMBL/GenBank/DDBJ databases">
        <title>Gemone sequence of Telluria chitinolytica ACM 3522T.</title>
        <authorList>
            <person name="Frediansyah A."/>
            <person name="Miess H."/>
            <person name="Gross H."/>
        </authorList>
    </citation>
    <scope>NUCLEOTIDE SEQUENCE [LARGE SCALE GENOMIC DNA]</scope>
    <source>
        <strain evidence="4 5">ACM 3522</strain>
    </source>
</reference>
<dbReference type="Gene3D" id="1.10.1660.10">
    <property type="match status" value="1"/>
</dbReference>
<dbReference type="InterPro" id="IPR012925">
    <property type="entry name" value="TipAS_dom"/>
</dbReference>
<gene>
    <name evidence="4" type="ORF">PX653_27790</name>
</gene>
<dbReference type="SUPFAM" id="SSF46955">
    <property type="entry name" value="Putative DNA-binding domain"/>
    <property type="match status" value="1"/>
</dbReference>
<dbReference type="Pfam" id="PF13411">
    <property type="entry name" value="MerR_1"/>
    <property type="match status" value="1"/>
</dbReference>
<organism evidence="4 5">
    <name type="scientific">Pseudoduganella chitinolytica</name>
    <dbReference type="NCBI Taxonomy" id="34070"/>
    <lineage>
        <taxon>Bacteria</taxon>
        <taxon>Pseudomonadati</taxon>
        <taxon>Pseudomonadota</taxon>
        <taxon>Betaproteobacteria</taxon>
        <taxon>Burkholderiales</taxon>
        <taxon>Oxalobacteraceae</taxon>
        <taxon>Telluria group</taxon>
        <taxon>Pseudoduganella</taxon>
    </lineage>
</organism>
<feature type="coiled-coil region" evidence="2">
    <location>
        <begin position="81"/>
        <end position="111"/>
    </location>
</feature>
<evidence type="ECO:0000256" key="2">
    <source>
        <dbReference type="SAM" id="Coils"/>
    </source>
</evidence>